<dbReference type="PROSITE" id="PS50199">
    <property type="entry name" value="ZF_RANBP2_2"/>
    <property type="match status" value="1"/>
</dbReference>
<protein>
    <recommendedName>
        <fullName evidence="6">RanBP2-type domain-containing protein</fullName>
    </recommendedName>
</protein>
<keyword evidence="9" id="KW-1185">Reference proteome</keyword>
<evidence type="ECO:0000259" key="6">
    <source>
        <dbReference type="PROSITE" id="PS50199"/>
    </source>
</evidence>
<reference evidence="7" key="2">
    <citation type="submission" date="2018-10" db="EMBL/GenBank/DDBJ databases">
        <title>Effector identification in a new, highly contiguous assembly of the strawberry crown rot pathogen Phytophthora cactorum.</title>
        <authorList>
            <person name="Armitage A.D."/>
            <person name="Nellist C.F."/>
            <person name="Bates H."/>
            <person name="Vickerstaff R.J."/>
            <person name="Harrison R.J."/>
        </authorList>
    </citation>
    <scope>NUCLEOTIDE SEQUENCE</scope>
    <source>
        <strain evidence="7">4032</strain>
    </source>
</reference>
<evidence type="ECO:0000256" key="3">
    <source>
        <dbReference type="ARBA" id="ARBA00022833"/>
    </source>
</evidence>
<dbReference type="AlphaFoldDB" id="A0A329RNY5"/>
<accession>A0A329RNY5</accession>
<dbReference type="PROSITE" id="PS01358">
    <property type="entry name" value="ZF_RANBP2_1"/>
    <property type="match status" value="1"/>
</dbReference>
<reference evidence="8 9" key="1">
    <citation type="submission" date="2018-01" db="EMBL/GenBank/DDBJ databases">
        <title>Draft genome of the strawberry crown rot pathogen Phytophthora cactorum.</title>
        <authorList>
            <person name="Armitage A.D."/>
            <person name="Lysoe E."/>
            <person name="Nellist C.F."/>
            <person name="Harrison R.J."/>
            <person name="Brurberg M.B."/>
        </authorList>
    </citation>
    <scope>NUCLEOTIDE SEQUENCE [LARGE SCALE GENOMIC DNA]</scope>
    <source>
        <strain evidence="8 9">10300</strain>
    </source>
</reference>
<proteinExistence type="predicted"/>
<evidence type="ECO:0000256" key="5">
    <source>
        <dbReference type="SAM" id="MobiDB-lite"/>
    </source>
</evidence>
<organism evidence="8 9">
    <name type="scientific">Phytophthora cactorum</name>
    <dbReference type="NCBI Taxonomy" id="29920"/>
    <lineage>
        <taxon>Eukaryota</taxon>
        <taxon>Sar</taxon>
        <taxon>Stramenopiles</taxon>
        <taxon>Oomycota</taxon>
        <taxon>Peronosporomycetes</taxon>
        <taxon>Peronosporales</taxon>
        <taxon>Peronosporaceae</taxon>
        <taxon>Phytophthora</taxon>
    </lineage>
</organism>
<dbReference type="Proteomes" id="UP000251314">
    <property type="component" value="Unassembled WGS sequence"/>
</dbReference>
<keyword evidence="3" id="KW-0862">Zinc</keyword>
<name>A0A329RNY5_9STRA</name>
<evidence type="ECO:0000313" key="8">
    <source>
        <dbReference type="EMBL" id="RAW24818.1"/>
    </source>
</evidence>
<dbReference type="EMBL" id="RCMI01002102">
    <property type="protein sequence ID" value="KAG2878726.1"/>
    <property type="molecule type" value="Genomic_DNA"/>
</dbReference>
<dbReference type="VEuPathDB" id="FungiDB:PC110_g18764"/>
<feature type="compositionally biased region" description="Polar residues" evidence="5">
    <location>
        <begin position="83"/>
        <end position="99"/>
    </location>
</feature>
<dbReference type="EMBL" id="MJFZ01000830">
    <property type="protein sequence ID" value="RAW24818.1"/>
    <property type="molecule type" value="Genomic_DNA"/>
</dbReference>
<dbReference type="InterPro" id="IPR001876">
    <property type="entry name" value="Znf_RanBP2"/>
</dbReference>
<evidence type="ECO:0000256" key="2">
    <source>
        <dbReference type="ARBA" id="ARBA00022771"/>
    </source>
</evidence>
<keyword evidence="1" id="KW-0479">Metal-binding</keyword>
<feature type="region of interest" description="Disordered" evidence="5">
    <location>
        <begin position="1"/>
        <end position="99"/>
    </location>
</feature>
<keyword evidence="2 4" id="KW-0863">Zinc-finger</keyword>
<dbReference type="GO" id="GO:0008270">
    <property type="term" value="F:zinc ion binding"/>
    <property type="evidence" value="ECO:0007669"/>
    <property type="project" value="UniProtKB-KW"/>
</dbReference>
<evidence type="ECO:0000256" key="1">
    <source>
        <dbReference type="ARBA" id="ARBA00022723"/>
    </source>
</evidence>
<evidence type="ECO:0000313" key="7">
    <source>
        <dbReference type="EMBL" id="KAG2878726.1"/>
    </source>
</evidence>
<evidence type="ECO:0000256" key="4">
    <source>
        <dbReference type="PROSITE-ProRule" id="PRU00322"/>
    </source>
</evidence>
<comment type="caution">
    <text evidence="8">The sequence shown here is derived from an EMBL/GenBank/DDBJ whole genome shotgun (WGS) entry which is preliminary data.</text>
</comment>
<dbReference type="Proteomes" id="UP000774804">
    <property type="component" value="Unassembled WGS sequence"/>
</dbReference>
<evidence type="ECO:0000313" key="9">
    <source>
        <dbReference type="Proteomes" id="UP000251314"/>
    </source>
</evidence>
<sequence length="430" mass="46327">MPPSVPTGLKKRKPRPPAKIREIKRARAAKRAAADAASGSTVDNTSATEARTTGDPRDVSEEAGSVSVAEDRNSMAAEATATHPDSSVTNPVTRATDSLTSIPDCTDVVTDQATANQASIATNQNDADDLEGNSGTWVCLVCTWSNTGDVEACTSCKVERSTSPATATDHDAIAGTDPIAAGATDQTTGATEQVAAATDSMYYPIYGQYYGSDRVKVIMQPRKRLGKLHTSTTGAKLDVVGSTKFFGLVSGLRIKASKNKLFENFWRNDEFGKHCLGANCTGLCMFNALKRAVELAGRPEIVTQSDIDKFVADKLADNGRDLTKGTTWKVVLRFLRHLRDVGRDFVFSAIAKKNFAVDGRCGARVLGEVSLVDGVYLVGAYNHGFVGHTVVLIVQGTKRLIYDLEEGKPISSARDWINFYAFIRPFIVFR</sequence>
<feature type="domain" description="RanBP2-type" evidence="6">
    <location>
        <begin position="133"/>
        <end position="162"/>
    </location>
</feature>
<feature type="compositionally biased region" description="Basic residues" evidence="5">
    <location>
        <begin position="9"/>
        <end position="18"/>
    </location>
</feature>
<gene>
    <name evidence="8" type="ORF">PC110_g18764</name>
    <name evidence="7" type="ORF">PC115_g22990</name>
</gene>
<feature type="compositionally biased region" description="Polar residues" evidence="5">
    <location>
        <begin position="38"/>
        <end position="51"/>
    </location>
</feature>